<dbReference type="Pfam" id="PF00646">
    <property type="entry name" value="F-box"/>
    <property type="match status" value="1"/>
</dbReference>
<dbReference type="Gene3D" id="3.80.10.10">
    <property type="entry name" value="Ribonuclease Inhibitor"/>
    <property type="match status" value="1"/>
</dbReference>
<reference evidence="2 3" key="1">
    <citation type="journal article" date="2021" name="BMC Genomics">
        <title>Datura genome reveals duplications of psychoactive alkaloid biosynthetic genes and high mutation rate following tissue culture.</title>
        <authorList>
            <person name="Rajewski A."/>
            <person name="Carter-House D."/>
            <person name="Stajich J."/>
            <person name="Litt A."/>
        </authorList>
    </citation>
    <scope>NUCLEOTIDE SEQUENCE [LARGE SCALE GENOMIC DNA]</scope>
    <source>
        <strain evidence="2">AR-01</strain>
    </source>
</reference>
<dbReference type="Proteomes" id="UP000823775">
    <property type="component" value="Unassembled WGS sequence"/>
</dbReference>
<evidence type="ECO:0000313" key="2">
    <source>
        <dbReference type="EMBL" id="MCD7449947.1"/>
    </source>
</evidence>
<dbReference type="SUPFAM" id="SSF52047">
    <property type="entry name" value="RNI-like"/>
    <property type="match status" value="1"/>
</dbReference>
<protein>
    <recommendedName>
        <fullName evidence="1">F-box domain-containing protein</fullName>
    </recommendedName>
</protein>
<dbReference type="InterPro" id="IPR001810">
    <property type="entry name" value="F-box_dom"/>
</dbReference>
<dbReference type="InterPro" id="IPR036047">
    <property type="entry name" value="F-box-like_dom_sf"/>
</dbReference>
<dbReference type="InterPro" id="IPR032675">
    <property type="entry name" value="LRR_dom_sf"/>
</dbReference>
<dbReference type="EMBL" id="JACEIK010000111">
    <property type="protein sequence ID" value="MCD7449947.1"/>
    <property type="molecule type" value="Genomic_DNA"/>
</dbReference>
<sequence>MPPKNKKRDSRVVAPDILSYLPENIIDAIVMHLPLRDAVRTSILSKKWSWCCTQLSQIKAPKLRYFAFTGKIIFISLKGVPLLAKLSLVDTGYSEKAGKRGITKFLESFPALEHLHLDYYSVRFFAGEVPKQLRSALNSLKRLHLSDISLDELDVASCALYLTKSSPFLQEIEIEVYDEWIGPAAADVINEILEQVEGLSEVTSNHLIAVKLTGITCTDPEMELIKLLLAKSPMLAIMLIKNGLGAESPETRLKLLAEITQFQHASPKAEVVYELT</sequence>
<organism evidence="2 3">
    <name type="scientific">Datura stramonium</name>
    <name type="common">Jimsonweed</name>
    <name type="synonym">Common thornapple</name>
    <dbReference type="NCBI Taxonomy" id="4076"/>
    <lineage>
        <taxon>Eukaryota</taxon>
        <taxon>Viridiplantae</taxon>
        <taxon>Streptophyta</taxon>
        <taxon>Embryophyta</taxon>
        <taxon>Tracheophyta</taxon>
        <taxon>Spermatophyta</taxon>
        <taxon>Magnoliopsida</taxon>
        <taxon>eudicotyledons</taxon>
        <taxon>Gunneridae</taxon>
        <taxon>Pentapetalae</taxon>
        <taxon>asterids</taxon>
        <taxon>lamiids</taxon>
        <taxon>Solanales</taxon>
        <taxon>Solanaceae</taxon>
        <taxon>Solanoideae</taxon>
        <taxon>Datureae</taxon>
        <taxon>Datura</taxon>
    </lineage>
</organism>
<dbReference type="PANTHER" id="PTHR34145">
    <property type="entry name" value="OS02G0105600 PROTEIN"/>
    <property type="match status" value="1"/>
</dbReference>
<evidence type="ECO:0000313" key="3">
    <source>
        <dbReference type="Proteomes" id="UP000823775"/>
    </source>
</evidence>
<keyword evidence="3" id="KW-1185">Reference proteome</keyword>
<dbReference type="PANTHER" id="PTHR34145:SF28">
    <property type="entry name" value="F-BOX DOMAIN-CONTAINING PROTEIN"/>
    <property type="match status" value="1"/>
</dbReference>
<comment type="caution">
    <text evidence="2">The sequence shown here is derived from an EMBL/GenBank/DDBJ whole genome shotgun (WGS) entry which is preliminary data.</text>
</comment>
<dbReference type="SUPFAM" id="SSF81383">
    <property type="entry name" value="F-box domain"/>
    <property type="match status" value="1"/>
</dbReference>
<name>A0ABS8RTI8_DATST</name>
<feature type="domain" description="F-box" evidence="1">
    <location>
        <begin position="18"/>
        <end position="48"/>
    </location>
</feature>
<accession>A0ABS8RTI8</accession>
<dbReference type="InterPro" id="IPR053772">
    <property type="entry name" value="At1g61320/At1g61330-like"/>
</dbReference>
<proteinExistence type="predicted"/>
<evidence type="ECO:0000259" key="1">
    <source>
        <dbReference type="Pfam" id="PF00646"/>
    </source>
</evidence>
<gene>
    <name evidence="2" type="ORF">HAX54_002472</name>
</gene>